<reference evidence="2" key="1">
    <citation type="journal article" date="2019" name="Int. J. Syst. Evol. Microbiol.">
        <title>The Global Catalogue of Microorganisms (GCM) 10K type strain sequencing project: providing services to taxonomists for standard genome sequencing and annotation.</title>
        <authorList>
            <consortium name="The Broad Institute Genomics Platform"/>
            <consortium name="The Broad Institute Genome Sequencing Center for Infectious Disease"/>
            <person name="Wu L."/>
            <person name="Ma J."/>
        </authorList>
    </citation>
    <scope>NUCLEOTIDE SEQUENCE [LARGE SCALE GENOMIC DNA]</scope>
    <source>
        <strain evidence="2">KCTC 42217</strain>
    </source>
</reference>
<proteinExistence type="predicted"/>
<evidence type="ECO:0000313" key="2">
    <source>
        <dbReference type="Proteomes" id="UP001597387"/>
    </source>
</evidence>
<dbReference type="RefSeq" id="WP_379125592.1">
    <property type="nucleotide sequence ID" value="NZ_JBHUHZ010000001.1"/>
</dbReference>
<accession>A0ABW4ZKN0</accession>
<dbReference type="EMBL" id="JBHUHZ010000001">
    <property type="protein sequence ID" value="MFD2162485.1"/>
    <property type="molecule type" value="Genomic_DNA"/>
</dbReference>
<organism evidence="1 2">
    <name type="scientific">Paradesertivirga mongoliensis</name>
    <dbReference type="NCBI Taxonomy" id="2100740"/>
    <lineage>
        <taxon>Bacteria</taxon>
        <taxon>Pseudomonadati</taxon>
        <taxon>Bacteroidota</taxon>
        <taxon>Sphingobacteriia</taxon>
        <taxon>Sphingobacteriales</taxon>
        <taxon>Sphingobacteriaceae</taxon>
        <taxon>Paradesertivirga</taxon>
    </lineage>
</organism>
<comment type="caution">
    <text evidence="1">The sequence shown here is derived from an EMBL/GenBank/DDBJ whole genome shotgun (WGS) entry which is preliminary data.</text>
</comment>
<gene>
    <name evidence="1" type="ORF">ACFSJU_08770</name>
</gene>
<name>A0ABW4ZKN0_9SPHI</name>
<evidence type="ECO:0000313" key="1">
    <source>
        <dbReference type="EMBL" id="MFD2162485.1"/>
    </source>
</evidence>
<dbReference type="Proteomes" id="UP001597387">
    <property type="component" value="Unassembled WGS sequence"/>
</dbReference>
<sequence>MKIKMVAYNTGSVAIAGEVVYGISLLSTTLVRLESDVRLIRNCNKP</sequence>
<protein>
    <submittedName>
        <fullName evidence="1">Uncharacterized protein</fullName>
    </submittedName>
</protein>
<keyword evidence="2" id="KW-1185">Reference proteome</keyword>